<dbReference type="GO" id="GO:0000278">
    <property type="term" value="P:mitotic cell cycle"/>
    <property type="evidence" value="ECO:0007669"/>
    <property type="project" value="TreeGrafter"/>
</dbReference>
<keyword evidence="1" id="KW-0863">Zinc-finger</keyword>
<comment type="subcellular location">
    <subcellularLocation>
        <location evidence="1">Nucleus</location>
    </subcellularLocation>
</comment>
<dbReference type="GO" id="GO:0003887">
    <property type="term" value="F:DNA-directed DNA polymerase activity"/>
    <property type="evidence" value="ECO:0007669"/>
    <property type="project" value="UniProtKB-KW"/>
</dbReference>
<dbReference type="GO" id="GO:0008310">
    <property type="term" value="F:single-stranded DNA 3'-5' DNA exonuclease activity"/>
    <property type="evidence" value="ECO:0007669"/>
    <property type="project" value="TreeGrafter"/>
</dbReference>
<keyword evidence="1" id="KW-0862">Zinc</keyword>
<dbReference type="GO" id="GO:0008622">
    <property type="term" value="C:epsilon DNA polymerase complex"/>
    <property type="evidence" value="ECO:0007669"/>
    <property type="project" value="InterPro"/>
</dbReference>
<feature type="compositionally biased region" description="Basic and acidic residues" evidence="2">
    <location>
        <begin position="9"/>
        <end position="31"/>
    </location>
</feature>
<evidence type="ECO:0000313" key="3">
    <source>
        <dbReference type="EMBL" id="KAJ9599642.1"/>
    </source>
</evidence>
<dbReference type="GO" id="GO:0006287">
    <property type="term" value="P:base-excision repair, gap-filling"/>
    <property type="evidence" value="ECO:0007669"/>
    <property type="project" value="TreeGrafter"/>
</dbReference>
<keyword evidence="1" id="KW-0235">DNA replication</keyword>
<proteinExistence type="inferred from homology"/>
<dbReference type="PANTHER" id="PTHR10670:SF0">
    <property type="entry name" value="DNA POLYMERASE EPSILON CATALYTIC SUBUNIT A"/>
    <property type="match status" value="1"/>
</dbReference>
<dbReference type="GO" id="GO:0003677">
    <property type="term" value="F:DNA binding"/>
    <property type="evidence" value="ECO:0007669"/>
    <property type="project" value="UniProtKB-KW"/>
</dbReference>
<keyword evidence="1" id="KW-0548">Nucleotidyltransferase</keyword>
<accession>A0AAD8AK61</accession>
<dbReference type="InterPro" id="IPR029703">
    <property type="entry name" value="POL2"/>
</dbReference>
<feature type="non-terminal residue" evidence="3">
    <location>
        <position position="137"/>
    </location>
</feature>
<name>A0AAD8AK61_DIPPU</name>
<keyword evidence="1" id="KW-0479">Metal-binding</keyword>
<gene>
    <name evidence="3" type="ORF">L9F63_026511</name>
</gene>
<keyword evidence="1" id="KW-0239">DNA-directed DNA polymerase</keyword>
<dbReference type="GO" id="GO:0006272">
    <property type="term" value="P:leading strand elongation"/>
    <property type="evidence" value="ECO:0007669"/>
    <property type="project" value="TreeGrafter"/>
</dbReference>
<keyword evidence="1" id="KW-0238">DNA-binding</keyword>
<evidence type="ECO:0000256" key="2">
    <source>
        <dbReference type="SAM" id="MobiDB-lite"/>
    </source>
</evidence>
<keyword evidence="1" id="KW-0411">Iron-sulfur</keyword>
<keyword evidence="1" id="KW-0408">Iron</keyword>
<dbReference type="EC" id="2.7.7.7" evidence="1"/>
<dbReference type="GO" id="GO:0008270">
    <property type="term" value="F:zinc ion binding"/>
    <property type="evidence" value="ECO:0007669"/>
    <property type="project" value="UniProtKB-KW"/>
</dbReference>
<reference evidence="3" key="1">
    <citation type="journal article" date="2023" name="IScience">
        <title>Live-bearing cockroach genome reveals convergent evolutionary mechanisms linked to viviparity in insects and beyond.</title>
        <authorList>
            <person name="Fouks B."/>
            <person name="Harrison M.C."/>
            <person name="Mikhailova A.A."/>
            <person name="Marchal E."/>
            <person name="English S."/>
            <person name="Carruthers M."/>
            <person name="Jennings E.C."/>
            <person name="Chiamaka E.L."/>
            <person name="Frigard R.A."/>
            <person name="Pippel M."/>
            <person name="Attardo G.M."/>
            <person name="Benoit J.B."/>
            <person name="Bornberg-Bauer E."/>
            <person name="Tobe S.S."/>
        </authorList>
    </citation>
    <scope>NUCLEOTIDE SEQUENCE</scope>
    <source>
        <strain evidence="3">Stay&amp;Tobe</strain>
    </source>
</reference>
<dbReference type="GO" id="GO:0045004">
    <property type="term" value="P:DNA replication proofreading"/>
    <property type="evidence" value="ECO:0007669"/>
    <property type="project" value="TreeGrafter"/>
</dbReference>
<comment type="caution">
    <text evidence="3">The sequence shown here is derived from an EMBL/GenBank/DDBJ whole genome shotgun (WGS) entry which is preliminary data.</text>
</comment>
<protein>
    <recommendedName>
        <fullName evidence="1">DNA polymerase epsilon catalytic subunit</fullName>
        <ecNumber evidence="1">2.7.7.7</ecNumber>
    </recommendedName>
</protein>
<keyword evidence="4" id="KW-1185">Reference proteome</keyword>
<dbReference type="Proteomes" id="UP001233999">
    <property type="component" value="Unassembled WGS sequence"/>
</dbReference>
<dbReference type="AlphaFoldDB" id="A0AAD8AK61"/>
<keyword evidence="1" id="KW-0808">Transferase</keyword>
<comment type="similarity">
    <text evidence="1">Belongs to the DNA polymerase type-B family.</text>
</comment>
<keyword evidence="1" id="KW-0539">Nucleus</keyword>
<keyword evidence="1" id="KW-0004">4Fe-4S</keyword>
<evidence type="ECO:0000256" key="1">
    <source>
        <dbReference type="RuleBase" id="RU365029"/>
    </source>
</evidence>
<sequence>MVLQNSGKYRPERKDGAKGAGGSREETSEIRLRESLENDAIDSKYGFERVADHLERTGFLINMHTTEILDEDKRLVSAVDYYFIQEDGSRFKVSFPYKPYFYILTKRECIQEVSAFLTRNSVDHLQKLKWCPKKIWI</sequence>
<dbReference type="GO" id="GO:0006297">
    <property type="term" value="P:nucleotide-excision repair, DNA gap filling"/>
    <property type="evidence" value="ECO:0007669"/>
    <property type="project" value="TreeGrafter"/>
</dbReference>
<dbReference type="EMBL" id="JASPKZ010000755">
    <property type="protein sequence ID" value="KAJ9599642.1"/>
    <property type="molecule type" value="Genomic_DNA"/>
</dbReference>
<comment type="cofactor">
    <cofactor evidence="1">
        <name>[4Fe-4S] cluster</name>
        <dbReference type="ChEBI" id="CHEBI:49883"/>
    </cofactor>
</comment>
<organism evidence="3 4">
    <name type="scientific">Diploptera punctata</name>
    <name type="common">Pacific beetle cockroach</name>
    <dbReference type="NCBI Taxonomy" id="6984"/>
    <lineage>
        <taxon>Eukaryota</taxon>
        <taxon>Metazoa</taxon>
        <taxon>Ecdysozoa</taxon>
        <taxon>Arthropoda</taxon>
        <taxon>Hexapoda</taxon>
        <taxon>Insecta</taxon>
        <taxon>Pterygota</taxon>
        <taxon>Neoptera</taxon>
        <taxon>Polyneoptera</taxon>
        <taxon>Dictyoptera</taxon>
        <taxon>Blattodea</taxon>
        <taxon>Blaberoidea</taxon>
        <taxon>Blaberidae</taxon>
        <taxon>Diplopterinae</taxon>
        <taxon>Diploptera</taxon>
    </lineage>
</organism>
<evidence type="ECO:0000313" key="4">
    <source>
        <dbReference type="Proteomes" id="UP001233999"/>
    </source>
</evidence>
<comment type="catalytic activity">
    <reaction evidence="1">
        <text>DNA(n) + a 2'-deoxyribonucleoside 5'-triphosphate = DNA(n+1) + diphosphate</text>
        <dbReference type="Rhea" id="RHEA:22508"/>
        <dbReference type="Rhea" id="RHEA-COMP:17339"/>
        <dbReference type="Rhea" id="RHEA-COMP:17340"/>
        <dbReference type="ChEBI" id="CHEBI:33019"/>
        <dbReference type="ChEBI" id="CHEBI:61560"/>
        <dbReference type="ChEBI" id="CHEBI:173112"/>
        <dbReference type="EC" id="2.7.7.7"/>
    </reaction>
</comment>
<comment type="function">
    <text evidence="1">DNA polymerase II participates in chromosomal DNA replication.</text>
</comment>
<dbReference type="PANTHER" id="PTHR10670">
    <property type="entry name" value="DNA POLYMERASE EPSILON CATALYTIC SUBUNIT A"/>
    <property type="match status" value="1"/>
</dbReference>
<reference evidence="3" key="2">
    <citation type="submission" date="2023-05" db="EMBL/GenBank/DDBJ databases">
        <authorList>
            <person name="Fouks B."/>
        </authorList>
    </citation>
    <scope>NUCLEOTIDE SEQUENCE</scope>
    <source>
        <strain evidence="3">Stay&amp;Tobe</strain>
        <tissue evidence="3">Testes</tissue>
    </source>
</reference>
<feature type="region of interest" description="Disordered" evidence="2">
    <location>
        <begin position="1"/>
        <end position="31"/>
    </location>
</feature>
<dbReference type="GO" id="GO:0051539">
    <property type="term" value="F:4 iron, 4 sulfur cluster binding"/>
    <property type="evidence" value="ECO:0007669"/>
    <property type="project" value="UniProtKB-KW"/>
</dbReference>